<evidence type="ECO:0000256" key="2">
    <source>
        <dbReference type="ARBA" id="ARBA00008854"/>
    </source>
</evidence>
<feature type="transmembrane region" description="Helical" evidence="13">
    <location>
        <begin position="272"/>
        <end position="295"/>
    </location>
</feature>
<dbReference type="EMBL" id="WJHE01000735">
    <property type="protein sequence ID" value="MST33814.1"/>
    <property type="molecule type" value="Genomic_DNA"/>
</dbReference>
<dbReference type="PANTHER" id="PTHR34478">
    <property type="entry name" value="PROTEIN LEMA"/>
    <property type="match status" value="1"/>
</dbReference>
<evidence type="ECO:0000256" key="10">
    <source>
        <dbReference type="ARBA" id="ARBA00023136"/>
    </source>
</evidence>
<comment type="caution">
    <text evidence="15">The sequence shown here is derived from an EMBL/GenBank/DDBJ whole genome shotgun (WGS) entry which is preliminary data.</text>
</comment>
<dbReference type="GO" id="GO:0008237">
    <property type="term" value="F:metallopeptidase activity"/>
    <property type="evidence" value="ECO:0007669"/>
    <property type="project" value="UniProtKB-KW"/>
</dbReference>
<comment type="similarity">
    <text evidence="11">Belongs to the peptidase M48 family.</text>
</comment>
<feature type="transmembrane region" description="Helical" evidence="13">
    <location>
        <begin position="12"/>
        <end position="36"/>
    </location>
</feature>
<keyword evidence="9 11" id="KW-0482">Metalloprotease</keyword>
<comment type="cofactor">
    <cofactor evidence="11">
        <name>Zn(2+)</name>
        <dbReference type="ChEBI" id="CHEBI:29105"/>
    </cofactor>
    <text evidence="11">Binds 1 zinc ion per subunit.</text>
</comment>
<name>A0ABW9QVW8_9ACTN</name>
<reference evidence="15 16" key="1">
    <citation type="submission" date="2019-11" db="EMBL/GenBank/DDBJ databases">
        <title>Acidiferrimicrobium australis gen. nov., sp. nov., an acidophilic and obligately heterotrophic, member of the Actinobacteria that catalyses dissimilatory oxido- reduction of iron isolated from metal-rich acidic water in Chile.</title>
        <authorList>
            <person name="Gonzalez D."/>
            <person name="Huber K."/>
            <person name="Hedrich S."/>
            <person name="Rojas-Villalobos C."/>
            <person name="Quatrini R."/>
            <person name="Dinamarca M.A."/>
            <person name="Schwarz A."/>
            <person name="Canales C."/>
            <person name="Nancucheo I."/>
        </authorList>
    </citation>
    <scope>NUCLEOTIDE SEQUENCE [LARGE SCALE GENOMIC DNA]</scope>
    <source>
        <strain evidence="15 16">USS-CCA1</strain>
    </source>
</reference>
<dbReference type="Pfam" id="PF01435">
    <property type="entry name" value="Peptidase_M48"/>
    <property type="match status" value="1"/>
</dbReference>
<keyword evidence="6 11" id="KW-0378">Hydrolase</keyword>
<evidence type="ECO:0000259" key="14">
    <source>
        <dbReference type="Pfam" id="PF01435"/>
    </source>
</evidence>
<protein>
    <submittedName>
        <fullName evidence="15">M48 family metalloprotease</fullName>
    </submittedName>
</protein>
<evidence type="ECO:0000256" key="5">
    <source>
        <dbReference type="ARBA" id="ARBA00022723"/>
    </source>
</evidence>
<dbReference type="InterPro" id="IPR001915">
    <property type="entry name" value="Peptidase_M48"/>
</dbReference>
<dbReference type="Pfam" id="PF04011">
    <property type="entry name" value="LemA"/>
    <property type="match status" value="1"/>
</dbReference>
<accession>A0ABW9QVW8</accession>
<keyword evidence="3 11" id="KW-0645">Protease</keyword>
<dbReference type="PANTHER" id="PTHR34478:SF1">
    <property type="entry name" value="PROTEIN LEMA"/>
    <property type="match status" value="1"/>
</dbReference>
<gene>
    <name evidence="15" type="ORF">GHK86_13940</name>
</gene>
<organism evidence="15 16">
    <name type="scientific">Acidiferrimicrobium australe</name>
    <dbReference type="NCBI Taxonomy" id="2664430"/>
    <lineage>
        <taxon>Bacteria</taxon>
        <taxon>Bacillati</taxon>
        <taxon>Actinomycetota</taxon>
        <taxon>Acidimicrobiia</taxon>
        <taxon>Acidimicrobiales</taxon>
        <taxon>Acidimicrobiaceae</taxon>
        <taxon>Acidiferrimicrobium</taxon>
    </lineage>
</organism>
<feature type="region of interest" description="Disordered" evidence="12">
    <location>
        <begin position="187"/>
        <end position="212"/>
    </location>
</feature>
<evidence type="ECO:0000256" key="8">
    <source>
        <dbReference type="ARBA" id="ARBA00022989"/>
    </source>
</evidence>
<keyword evidence="16" id="KW-1185">Reference proteome</keyword>
<evidence type="ECO:0000256" key="13">
    <source>
        <dbReference type="SAM" id="Phobius"/>
    </source>
</evidence>
<dbReference type="InterPro" id="IPR007156">
    <property type="entry name" value="MamQ_LemA"/>
</dbReference>
<keyword evidence="8 13" id="KW-1133">Transmembrane helix</keyword>
<dbReference type="Gene3D" id="3.30.2010.10">
    <property type="entry name" value="Metalloproteases ('zincins'), catalytic domain"/>
    <property type="match status" value="1"/>
</dbReference>
<dbReference type="SUPFAM" id="SSF140478">
    <property type="entry name" value="LemA-like"/>
    <property type="match status" value="1"/>
</dbReference>
<comment type="similarity">
    <text evidence="2">Belongs to the LemA family.</text>
</comment>
<feature type="domain" description="Peptidase M48" evidence="14">
    <location>
        <begin position="215"/>
        <end position="411"/>
    </location>
</feature>
<keyword evidence="4 13" id="KW-0812">Transmembrane</keyword>
<evidence type="ECO:0000256" key="4">
    <source>
        <dbReference type="ARBA" id="ARBA00022692"/>
    </source>
</evidence>
<dbReference type="Gene3D" id="1.20.1440.20">
    <property type="entry name" value="LemA-like domain"/>
    <property type="match status" value="1"/>
</dbReference>
<keyword evidence="10 13" id="KW-0472">Membrane</keyword>
<sequence>MVRDPPEVVVTVVLVVVVVVLVALAMGAILAFNGLVRRRNRTREAWAEIEVELERRHDLVPNLVETVRGYASHERGTFEAVTAARAAAVSAGASGDPSTIAPAEDQLGRSLRSLFAVAERYPDLRAVEAFDQLQEQLTATEDKIEFSRRYYNTSARDYDNALQSFPRNLLAEAFGFRPATYFEAPPGDEAAPRVSFDGGGPGGAQPRSPTGITPPQVYVVDDPSPNAFATGVGPRRAAVTVTTGLLALMDREELEGVLAHEMSHIRNYDVRLLLVVSTLIGMAGLLASVVWRTVIVVRPRGRDAEEVVAAMALAGLLLAAVAVVVGPLIRLALSRRREQLADVSAVELTRNPAGLIGALRKLERNDRPMEHVNHATAAMCIDDPLQHHEGWFHRLFDTHPPIRERIAVLEGILEAHTV</sequence>
<evidence type="ECO:0000256" key="7">
    <source>
        <dbReference type="ARBA" id="ARBA00022833"/>
    </source>
</evidence>
<keyword evidence="7 11" id="KW-0862">Zinc</keyword>
<evidence type="ECO:0000256" key="3">
    <source>
        <dbReference type="ARBA" id="ARBA00022670"/>
    </source>
</evidence>
<evidence type="ECO:0000256" key="1">
    <source>
        <dbReference type="ARBA" id="ARBA00004167"/>
    </source>
</evidence>
<evidence type="ECO:0000256" key="6">
    <source>
        <dbReference type="ARBA" id="ARBA00022801"/>
    </source>
</evidence>
<comment type="subcellular location">
    <subcellularLocation>
        <location evidence="1">Membrane</location>
        <topology evidence="1">Single-pass membrane protein</topology>
    </subcellularLocation>
</comment>
<proteinExistence type="inferred from homology"/>
<evidence type="ECO:0000256" key="12">
    <source>
        <dbReference type="SAM" id="MobiDB-lite"/>
    </source>
</evidence>
<dbReference type="Proteomes" id="UP000437736">
    <property type="component" value="Unassembled WGS sequence"/>
</dbReference>
<evidence type="ECO:0000256" key="9">
    <source>
        <dbReference type="ARBA" id="ARBA00023049"/>
    </source>
</evidence>
<feature type="transmembrane region" description="Helical" evidence="13">
    <location>
        <begin position="307"/>
        <end position="329"/>
    </location>
</feature>
<dbReference type="InterPro" id="IPR023353">
    <property type="entry name" value="LemA-like_dom_sf"/>
</dbReference>
<keyword evidence="5" id="KW-0479">Metal-binding</keyword>
<evidence type="ECO:0000313" key="16">
    <source>
        <dbReference type="Proteomes" id="UP000437736"/>
    </source>
</evidence>
<evidence type="ECO:0000256" key="11">
    <source>
        <dbReference type="RuleBase" id="RU003983"/>
    </source>
</evidence>
<evidence type="ECO:0000313" key="15">
    <source>
        <dbReference type="EMBL" id="MST33814.1"/>
    </source>
</evidence>